<feature type="compositionally biased region" description="Pro residues" evidence="1">
    <location>
        <begin position="46"/>
        <end position="55"/>
    </location>
</feature>
<sequence length="55" mass="5710">YRKKRNNAYGDEVIPPATDLTVPIVVPVEQAPAQAEQSYGAAAAAAPPPVEASGY</sequence>
<dbReference type="STRING" id="1147741.A0A0R3RUZ9"/>
<protein>
    <submittedName>
        <fullName evidence="3">Preprotein translocase subunit SecG</fullName>
    </submittedName>
</protein>
<accession>A0A0R3RUZ9</accession>
<dbReference type="AlphaFoldDB" id="A0A0R3RUZ9"/>
<reference evidence="3" key="1">
    <citation type="submission" date="2017-02" db="UniProtKB">
        <authorList>
            <consortium name="WormBaseParasite"/>
        </authorList>
    </citation>
    <scope>IDENTIFICATION</scope>
</reference>
<dbReference type="WBParaSite" id="EEL_0000588601-mRNA-1">
    <property type="protein sequence ID" value="EEL_0000588601-mRNA-1"/>
    <property type="gene ID" value="EEL_0000588601"/>
</dbReference>
<evidence type="ECO:0000313" key="3">
    <source>
        <dbReference type="WBParaSite" id="EEL_0000588601-mRNA-1"/>
    </source>
</evidence>
<feature type="compositionally biased region" description="Low complexity" evidence="1">
    <location>
        <begin position="36"/>
        <end position="45"/>
    </location>
</feature>
<feature type="region of interest" description="Disordered" evidence="1">
    <location>
        <begin position="36"/>
        <end position="55"/>
    </location>
</feature>
<evidence type="ECO:0000313" key="2">
    <source>
        <dbReference type="Proteomes" id="UP000050640"/>
    </source>
</evidence>
<name>A0A0R3RUZ9_9BILA</name>
<keyword evidence="2" id="KW-1185">Reference proteome</keyword>
<dbReference type="Proteomes" id="UP000050640">
    <property type="component" value="Unplaced"/>
</dbReference>
<evidence type="ECO:0000256" key="1">
    <source>
        <dbReference type="SAM" id="MobiDB-lite"/>
    </source>
</evidence>
<organism evidence="2 3">
    <name type="scientific">Elaeophora elaphi</name>
    <dbReference type="NCBI Taxonomy" id="1147741"/>
    <lineage>
        <taxon>Eukaryota</taxon>
        <taxon>Metazoa</taxon>
        <taxon>Ecdysozoa</taxon>
        <taxon>Nematoda</taxon>
        <taxon>Chromadorea</taxon>
        <taxon>Rhabditida</taxon>
        <taxon>Spirurina</taxon>
        <taxon>Spiruromorpha</taxon>
        <taxon>Filarioidea</taxon>
        <taxon>Onchocercidae</taxon>
        <taxon>Elaeophora</taxon>
    </lineage>
</organism>
<proteinExistence type="predicted"/>